<accession>A0A8W8IVW8</accession>
<proteinExistence type="predicted"/>
<organism evidence="2 3">
    <name type="scientific">Magallana gigas</name>
    <name type="common">Pacific oyster</name>
    <name type="synonym">Crassostrea gigas</name>
    <dbReference type="NCBI Taxonomy" id="29159"/>
    <lineage>
        <taxon>Eukaryota</taxon>
        <taxon>Metazoa</taxon>
        <taxon>Spiralia</taxon>
        <taxon>Lophotrochozoa</taxon>
        <taxon>Mollusca</taxon>
        <taxon>Bivalvia</taxon>
        <taxon>Autobranchia</taxon>
        <taxon>Pteriomorphia</taxon>
        <taxon>Ostreida</taxon>
        <taxon>Ostreoidea</taxon>
        <taxon>Ostreidae</taxon>
        <taxon>Magallana</taxon>
    </lineage>
</organism>
<evidence type="ECO:0000313" key="2">
    <source>
        <dbReference type="EnsemblMetazoa" id="G1581.2:cds"/>
    </source>
</evidence>
<evidence type="ECO:0000256" key="1">
    <source>
        <dbReference type="SAM" id="MobiDB-lite"/>
    </source>
</evidence>
<feature type="compositionally biased region" description="Polar residues" evidence="1">
    <location>
        <begin position="118"/>
        <end position="128"/>
    </location>
</feature>
<feature type="compositionally biased region" description="Basic residues" evidence="1">
    <location>
        <begin position="63"/>
        <end position="72"/>
    </location>
</feature>
<dbReference type="AlphaFoldDB" id="A0A8W8IVW8"/>
<dbReference type="EnsemblMetazoa" id="G1581.1">
    <property type="protein sequence ID" value="G1581.1:cds"/>
    <property type="gene ID" value="G1581"/>
</dbReference>
<dbReference type="EnsemblMetazoa" id="G1581.2">
    <property type="protein sequence ID" value="G1581.2:cds"/>
    <property type="gene ID" value="G1581"/>
</dbReference>
<keyword evidence="3" id="KW-1185">Reference proteome</keyword>
<evidence type="ECO:0000313" key="3">
    <source>
        <dbReference type="Proteomes" id="UP000005408"/>
    </source>
</evidence>
<reference evidence="2" key="1">
    <citation type="submission" date="2022-08" db="UniProtKB">
        <authorList>
            <consortium name="EnsemblMetazoa"/>
        </authorList>
    </citation>
    <scope>IDENTIFICATION</scope>
    <source>
        <strain evidence="2">05x7-T-G4-1.051#20</strain>
    </source>
</reference>
<sequence length="153" mass="17294">MSARGSLEDIFESATNPKLRFEGKEIPRGSPAFQLVVTDVVGKNKEDETQSDNEEDKAEKPKRQYHGRRRNTVAHLYHGEPPEWTSLLANARRMSVLPEIGELAAEEDSRGRRRSSLCPPTNRSRSLSPMTMDVLRRNSVAFGSSKERETVIK</sequence>
<dbReference type="Proteomes" id="UP000005408">
    <property type="component" value="Unassembled WGS sequence"/>
</dbReference>
<protein>
    <submittedName>
        <fullName evidence="2">Uncharacterized protein</fullName>
    </submittedName>
</protein>
<feature type="region of interest" description="Disordered" evidence="1">
    <location>
        <begin position="41"/>
        <end position="77"/>
    </location>
</feature>
<feature type="region of interest" description="Disordered" evidence="1">
    <location>
        <begin position="104"/>
        <end position="128"/>
    </location>
</feature>
<name>A0A8W8IVW8_MAGGI</name>